<dbReference type="Proteomes" id="UP000298493">
    <property type="component" value="Unassembled WGS sequence"/>
</dbReference>
<evidence type="ECO:0000313" key="1">
    <source>
        <dbReference type="EMBL" id="TID26380.1"/>
    </source>
</evidence>
<reference evidence="1 2" key="1">
    <citation type="submission" date="2019-04" db="EMBL/GenBank/DDBJ databases">
        <title>High contiguity whole genome sequence and gene annotation resource for two Venturia nashicola isolates.</title>
        <authorList>
            <person name="Prokchorchik M."/>
            <person name="Won K."/>
            <person name="Lee Y."/>
            <person name="Choi E.D."/>
            <person name="Segonzac C."/>
            <person name="Sohn K.H."/>
        </authorList>
    </citation>
    <scope>NUCLEOTIDE SEQUENCE [LARGE SCALE GENOMIC DNA]</scope>
    <source>
        <strain evidence="1 2">PRI2</strain>
    </source>
</reference>
<sequence length="248" mass="27883">MTHAHELKDILKFPIIIQIETVTMEFAVVSRAQLLDYPWIIPVNDPTESQKLFAQKGKGDGWDAGVLVSEVTALISRNRGKMKSLSRIDLFNSVPWQRRPPGKPGPAAGGVVVVGLPDPPAEPKILKPPLGRLWSIPCMLSRDGSVGRTLGFLWKRNSGKQLTKINWGVISTEQIKAVFLTELSDKFKSNFGVVLWYQVELVKVLLSLFLRCVVDILLDDWVFWQDALLCFGLENALFLFEYMTFVGQ</sequence>
<dbReference type="AlphaFoldDB" id="A0A4Z1PC70"/>
<gene>
    <name evidence="1" type="ORF">E6O75_ATG00873</name>
</gene>
<dbReference type="EMBL" id="SNSC02000002">
    <property type="protein sequence ID" value="TID26380.1"/>
    <property type="molecule type" value="Genomic_DNA"/>
</dbReference>
<comment type="caution">
    <text evidence="1">The sequence shown here is derived from an EMBL/GenBank/DDBJ whole genome shotgun (WGS) entry which is preliminary data.</text>
</comment>
<protein>
    <submittedName>
        <fullName evidence="1">Uncharacterized protein</fullName>
    </submittedName>
</protein>
<evidence type="ECO:0000313" key="2">
    <source>
        <dbReference type="Proteomes" id="UP000298493"/>
    </source>
</evidence>
<organism evidence="1 2">
    <name type="scientific">Venturia nashicola</name>
    <dbReference type="NCBI Taxonomy" id="86259"/>
    <lineage>
        <taxon>Eukaryota</taxon>
        <taxon>Fungi</taxon>
        <taxon>Dikarya</taxon>
        <taxon>Ascomycota</taxon>
        <taxon>Pezizomycotina</taxon>
        <taxon>Dothideomycetes</taxon>
        <taxon>Pleosporomycetidae</taxon>
        <taxon>Venturiales</taxon>
        <taxon>Venturiaceae</taxon>
        <taxon>Venturia</taxon>
    </lineage>
</organism>
<proteinExistence type="predicted"/>
<accession>A0A4Z1PC70</accession>
<name>A0A4Z1PC70_9PEZI</name>
<keyword evidence="2" id="KW-1185">Reference proteome</keyword>